<gene>
    <name evidence="2" type="primary">pyrR</name>
    <name evidence="2" type="ORF">RM530_11660</name>
</gene>
<dbReference type="InterPro" id="IPR029057">
    <property type="entry name" value="PRTase-like"/>
</dbReference>
<dbReference type="SUPFAM" id="SSF53271">
    <property type="entry name" value="PRTase-like"/>
    <property type="match status" value="1"/>
</dbReference>
<dbReference type="Proteomes" id="UP001254608">
    <property type="component" value="Unassembled WGS sequence"/>
</dbReference>
<dbReference type="InterPro" id="IPR000836">
    <property type="entry name" value="PRTase_dom"/>
</dbReference>
<evidence type="ECO:0000313" key="2">
    <source>
        <dbReference type="EMBL" id="MDT0498014.1"/>
    </source>
</evidence>
<dbReference type="Gene3D" id="3.40.50.2020">
    <property type="match status" value="1"/>
</dbReference>
<dbReference type="NCBIfam" id="NF003545">
    <property type="entry name" value="PRK05205.1-1"/>
    <property type="match status" value="1"/>
</dbReference>
<evidence type="ECO:0000313" key="3">
    <source>
        <dbReference type="Proteomes" id="UP001254608"/>
    </source>
</evidence>
<feature type="domain" description="Phosphoribosyltransferase" evidence="1">
    <location>
        <begin position="41"/>
        <end position="160"/>
    </location>
</feature>
<keyword evidence="2" id="KW-0328">Glycosyltransferase</keyword>
<sequence length="188" mass="20163">MVEPDSDSFNAGLNTASATVLIDTAELSACLDEMAQALVIHLTGEKAPITWVGLETGGVRVAEALYQRLPGSLAKSIERGELDANFYRDDFGERGLHASRPSRMPLSLDGHCVVLVDDVLHTGRTARAAMNALFDLGRPRRVLLVTLLERAGRELPITADLTGRTLEASAGHKLTLAPDALRVIEVPA</sequence>
<dbReference type="PANTHER" id="PTHR11608">
    <property type="entry name" value="BIFUNCTIONAL PROTEIN PYRR"/>
    <property type="match status" value="1"/>
</dbReference>
<dbReference type="Pfam" id="PF00156">
    <property type="entry name" value="Pribosyltran"/>
    <property type="match status" value="1"/>
</dbReference>
<dbReference type="InterPro" id="IPR050137">
    <property type="entry name" value="PyrR_bifunctional"/>
</dbReference>
<dbReference type="PANTHER" id="PTHR11608:SF0">
    <property type="entry name" value="BIFUNCTIONAL PROTEIN PYRR"/>
    <property type="match status" value="1"/>
</dbReference>
<dbReference type="EMBL" id="JAVRIC010000016">
    <property type="protein sequence ID" value="MDT0498014.1"/>
    <property type="molecule type" value="Genomic_DNA"/>
</dbReference>
<dbReference type="GO" id="GO:0004845">
    <property type="term" value="F:uracil phosphoribosyltransferase activity"/>
    <property type="evidence" value="ECO:0007669"/>
    <property type="project" value="UniProtKB-EC"/>
</dbReference>
<name>A0ABU2WK75_9GAMM</name>
<organism evidence="2 3">
    <name type="scientific">Banduia mediterranea</name>
    <dbReference type="NCBI Taxonomy" id="3075609"/>
    <lineage>
        <taxon>Bacteria</taxon>
        <taxon>Pseudomonadati</taxon>
        <taxon>Pseudomonadota</taxon>
        <taxon>Gammaproteobacteria</taxon>
        <taxon>Nevskiales</taxon>
        <taxon>Algiphilaceae</taxon>
        <taxon>Banduia</taxon>
    </lineage>
</organism>
<dbReference type="CDD" id="cd06223">
    <property type="entry name" value="PRTases_typeI"/>
    <property type="match status" value="1"/>
</dbReference>
<accession>A0ABU2WK75</accession>
<protein>
    <submittedName>
        <fullName evidence="2">Bifunctional pyr operon transcriptional regulator/uracil phosphoribosyltransferase PyrR</fullName>
        <ecNumber evidence="2">2.4.2.9</ecNumber>
    </submittedName>
</protein>
<keyword evidence="2" id="KW-0808">Transferase</keyword>
<dbReference type="EC" id="2.4.2.9" evidence="2"/>
<proteinExistence type="predicted"/>
<keyword evidence="3" id="KW-1185">Reference proteome</keyword>
<dbReference type="RefSeq" id="WP_311365405.1">
    <property type="nucleotide sequence ID" value="NZ_JAVRIC010000016.1"/>
</dbReference>
<reference evidence="2 3" key="1">
    <citation type="submission" date="2023-09" db="EMBL/GenBank/DDBJ databases">
        <authorList>
            <person name="Rey-Velasco X."/>
        </authorList>
    </citation>
    <scope>NUCLEOTIDE SEQUENCE [LARGE SCALE GENOMIC DNA]</scope>
    <source>
        <strain evidence="2 3">W345</strain>
    </source>
</reference>
<evidence type="ECO:0000259" key="1">
    <source>
        <dbReference type="Pfam" id="PF00156"/>
    </source>
</evidence>
<comment type="caution">
    <text evidence="2">The sequence shown here is derived from an EMBL/GenBank/DDBJ whole genome shotgun (WGS) entry which is preliminary data.</text>
</comment>